<dbReference type="PANTHER" id="PTHR43433">
    <property type="entry name" value="HYDROLASE, ALPHA/BETA FOLD FAMILY PROTEIN"/>
    <property type="match status" value="1"/>
</dbReference>
<feature type="domain" description="AB hydrolase-1" evidence="1">
    <location>
        <begin position="27"/>
        <end position="239"/>
    </location>
</feature>
<keyword evidence="3" id="KW-1185">Reference proteome</keyword>
<protein>
    <submittedName>
        <fullName evidence="2">Hydrolase</fullName>
    </submittedName>
</protein>
<dbReference type="GO" id="GO:0016787">
    <property type="term" value="F:hydrolase activity"/>
    <property type="evidence" value="ECO:0007669"/>
    <property type="project" value="UniProtKB-KW"/>
</dbReference>
<gene>
    <name evidence="2" type="ORF">AM1BK_38550</name>
</gene>
<evidence type="ECO:0000259" key="1">
    <source>
        <dbReference type="Pfam" id="PF00561"/>
    </source>
</evidence>
<dbReference type="Proteomes" id="UP000637074">
    <property type="component" value="Unassembled WGS sequence"/>
</dbReference>
<dbReference type="InterPro" id="IPR000073">
    <property type="entry name" value="AB_hydrolase_1"/>
</dbReference>
<dbReference type="PANTHER" id="PTHR43433:SF1">
    <property type="entry name" value="BLL5160 PROTEIN"/>
    <property type="match status" value="1"/>
</dbReference>
<evidence type="ECO:0000313" key="3">
    <source>
        <dbReference type="Proteomes" id="UP000637074"/>
    </source>
</evidence>
<dbReference type="SUPFAM" id="SSF53474">
    <property type="entry name" value="alpha/beta-Hydrolases"/>
    <property type="match status" value="1"/>
</dbReference>
<dbReference type="InterPro" id="IPR029058">
    <property type="entry name" value="AB_hydrolase_fold"/>
</dbReference>
<dbReference type="Pfam" id="PF00561">
    <property type="entry name" value="Abhydrolase_1"/>
    <property type="match status" value="1"/>
</dbReference>
<evidence type="ECO:0000313" key="2">
    <source>
        <dbReference type="EMBL" id="GHI00313.1"/>
    </source>
</evidence>
<accession>A0ABQ3N978</accession>
<reference evidence="2 3" key="1">
    <citation type="journal article" date="2022" name="Int. J. Syst. Evol. Microbiol.">
        <title>Neobacillus kokaensis sp. nov., isolated from soil.</title>
        <authorList>
            <person name="Yuki K."/>
            <person name="Matsubara H."/>
            <person name="Yamaguchi S."/>
        </authorList>
    </citation>
    <scope>NUCLEOTIDE SEQUENCE [LARGE SCALE GENOMIC DNA]</scope>
    <source>
        <strain evidence="2 3">LOB 377</strain>
    </source>
</reference>
<organism evidence="2 3">
    <name type="scientific">Neobacillus kokaensis</name>
    <dbReference type="NCBI Taxonomy" id="2759023"/>
    <lineage>
        <taxon>Bacteria</taxon>
        <taxon>Bacillati</taxon>
        <taxon>Bacillota</taxon>
        <taxon>Bacilli</taxon>
        <taxon>Bacillales</taxon>
        <taxon>Bacillaceae</taxon>
        <taxon>Neobacillus</taxon>
    </lineage>
</organism>
<keyword evidence="2" id="KW-0378">Hydrolase</keyword>
<sequence length="262" mass="29861">MNKVISLPILREVGEGLYYSVYGEGTPLVFIHPPLLTSANFKYQVEELSQKFQVITFDIRGHGRSTFSKEPITYGMITNDITQLLDHLGIEKAVICGYSTGGSIVLEFILNHKERALGGIIISGMSEVRDFYNEKRIIIAKLLAKIRAKKLLGLVITLGNANTFEVFKNMYRESLKGDIRNITQYFKCSLHYNCTHQLPSIVSPILLIFGSKDKVFHQYAEILHEQLPNNELRIIQEKHQIPTKAAKELNQMIYEFVGKLQK</sequence>
<proteinExistence type="predicted"/>
<dbReference type="EMBL" id="BNDS01000021">
    <property type="protein sequence ID" value="GHI00313.1"/>
    <property type="molecule type" value="Genomic_DNA"/>
</dbReference>
<comment type="caution">
    <text evidence="2">The sequence shown here is derived from an EMBL/GenBank/DDBJ whole genome shotgun (WGS) entry which is preliminary data.</text>
</comment>
<dbReference type="InterPro" id="IPR050471">
    <property type="entry name" value="AB_hydrolase"/>
</dbReference>
<dbReference type="Gene3D" id="3.40.50.1820">
    <property type="entry name" value="alpha/beta hydrolase"/>
    <property type="match status" value="1"/>
</dbReference>
<name>A0ABQ3N978_9BACI</name>